<keyword evidence="2" id="KW-0732">Signal</keyword>
<dbReference type="EMBL" id="CP036274">
    <property type="protein sequence ID" value="QDU29247.1"/>
    <property type="molecule type" value="Genomic_DNA"/>
</dbReference>
<dbReference type="AlphaFoldDB" id="A0A517YG87"/>
<dbReference type="KEGG" id="aagg:ETAA8_43540"/>
<feature type="signal peptide" evidence="2">
    <location>
        <begin position="1"/>
        <end position="24"/>
    </location>
</feature>
<feature type="region of interest" description="Disordered" evidence="1">
    <location>
        <begin position="21"/>
        <end position="86"/>
    </location>
</feature>
<accession>A0A517YG87</accession>
<reference evidence="4 5" key="1">
    <citation type="submission" date="2019-02" db="EMBL/GenBank/DDBJ databases">
        <title>Deep-cultivation of Planctomycetes and their phenomic and genomic characterization uncovers novel biology.</title>
        <authorList>
            <person name="Wiegand S."/>
            <person name="Jogler M."/>
            <person name="Boedeker C."/>
            <person name="Pinto D."/>
            <person name="Vollmers J."/>
            <person name="Rivas-Marin E."/>
            <person name="Kohn T."/>
            <person name="Peeters S.H."/>
            <person name="Heuer A."/>
            <person name="Rast P."/>
            <person name="Oberbeckmann S."/>
            <person name="Bunk B."/>
            <person name="Jeske O."/>
            <person name="Meyerdierks A."/>
            <person name="Storesund J.E."/>
            <person name="Kallscheuer N."/>
            <person name="Luecker S."/>
            <person name="Lage O.M."/>
            <person name="Pohl T."/>
            <person name="Merkel B.J."/>
            <person name="Hornburger P."/>
            <person name="Mueller R.-W."/>
            <person name="Bruemmer F."/>
            <person name="Labrenz M."/>
            <person name="Spormann A.M."/>
            <person name="Op den Camp H."/>
            <person name="Overmann J."/>
            <person name="Amann R."/>
            <person name="Jetten M.S.M."/>
            <person name="Mascher T."/>
            <person name="Medema M.H."/>
            <person name="Devos D.P."/>
            <person name="Kaster A.-K."/>
            <person name="Ovreas L."/>
            <person name="Rohde M."/>
            <person name="Galperin M.Y."/>
            <person name="Jogler C."/>
        </authorList>
    </citation>
    <scope>NUCLEOTIDE SEQUENCE [LARGE SCALE GENOMIC DNA]</scope>
    <source>
        <strain evidence="4 5">ETA_A8</strain>
    </source>
</reference>
<dbReference type="Gene3D" id="1.10.238.10">
    <property type="entry name" value="EF-hand"/>
    <property type="match status" value="2"/>
</dbReference>
<evidence type="ECO:0000313" key="5">
    <source>
        <dbReference type="Proteomes" id="UP000315017"/>
    </source>
</evidence>
<dbReference type="InterPro" id="IPR002048">
    <property type="entry name" value="EF_hand_dom"/>
</dbReference>
<feature type="compositionally biased region" description="Low complexity" evidence="1">
    <location>
        <begin position="39"/>
        <end position="55"/>
    </location>
</feature>
<dbReference type="OrthoDB" id="290123at2"/>
<protein>
    <submittedName>
        <fullName evidence="4">EF hand</fullName>
    </submittedName>
</protein>
<proteinExistence type="predicted"/>
<feature type="chain" id="PRO_5021793818" evidence="2">
    <location>
        <begin position="25"/>
        <end position="227"/>
    </location>
</feature>
<keyword evidence="5" id="KW-1185">Reference proteome</keyword>
<dbReference type="PROSITE" id="PS50222">
    <property type="entry name" value="EF_HAND_2"/>
    <property type="match status" value="2"/>
</dbReference>
<feature type="domain" description="EF-hand" evidence="3">
    <location>
        <begin position="162"/>
        <end position="197"/>
    </location>
</feature>
<evidence type="ECO:0000256" key="1">
    <source>
        <dbReference type="SAM" id="MobiDB-lite"/>
    </source>
</evidence>
<organism evidence="4 5">
    <name type="scientific">Anatilimnocola aggregata</name>
    <dbReference type="NCBI Taxonomy" id="2528021"/>
    <lineage>
        <taxon>Bacteria</taxon>
        <taxon>Pseudomonadati</taxon>
        <taxon>Planctomycetota</taxon>
        <taxon>Planctomycetia</taxon>
        <taxon>Pirellulales</taxon>
        <taxon>Pirellulaceae</taxon>
        <taxon>Anatilimnocola</taxon>
    </lineage>
</organism>
<sequence length="227" mass="23318" precursor="true">MSRLVIAFAAVMLLILSCTKPTHAQGRRPSLQSPSESNPVPAAPMGRGAPGRAPMGQGGASSGPSAMRGGHGHGGQASPLFAALDQNKDGTLSEAELRSAAAVMKALDKDGDGKLSQAECQPAGGGHGHGGTKADPQAEAAATVEKLMTFDKNDDQILTKDELPERMQDLIERADSNGDGMVTNAELKAMALKELAPANPAVGAPGRGRFRQPSSPQRPPVDGDAKE</sequence>
<dbReference type="InterPro" id="IPR018247">
    <property type="entry name" value="EF_Hand_1_Ca_BS"/>
</dbReference>
<dbReference type="Pfam" id="PF13202">
    <property type="entry name" value="EF-hand_5"/>
    <property type="match status" value="3"/>
</dbReference>
<dbReference type="GO" id="GO:0005509">
    <property type="term" value="F:calcium ion binding"/>
    <property type="evidence" value="ECO:0007669"/>
    <property type="project" value="InterPro"/>
</dbReference>
<dbReference type="SUPFAM" id="SSF47473">
    <property type="entry name" value="EF-hand"/>
    <property type="match status" value="1"/>
</dbReference>
<feature type="region of interest" description="Disordered" evidence="1">
    <location>
        <begin position="110"/>
        <end position="138"/>
    </location>
</feature>
<evidence type="ECO:0000313" key="4">
    <source>
        <dbReference type="EMBL" id="QDU29247.1"/>
    </source>
</evidence>
<dbReference type="PROSITE" id="PS00018">
    <property type="entry name" value="EF_HAND_1"/>
    <property type="match status" value="2"/>
</dbReference>
<evidence type="ECO:0000256" key="2">
    <source>
        <dbReference type="SAM" id="SignalP"/>
    </source>
</evidence>
<feature type="region of interest" description="Disordered" evidence="1">
    <location>
        <begin position="198"/>
        <end position="227"/>
    </location>
</feature>
<dbReference type="InterPro" id="IPR011992">
    <property type="entry name" value="EF-hand-dom_pair"/>
</dbReference>
<feature type="domain" description="EF-hand" evidence="3">
    <location>
        <begin position="80"/>
        <end position="107"/>
    </location>
</feature>
<dbReference type="RefSeq" id="WP_145092800.1">
    <property type="nucleotide sequence ID" value="NZ_CP036274.1"/>
</dbReference>
<dbReference type="Proteomes" id="UP000315017">
    <property type="component" value="Chromosome"/>
</dbReference>
<dbReference type="PROSITE" id="PS51257">
    <property type="entry name" value="PROKAR_LIPOPROTEIN"/>
    <property type="match status" value="1"/>
</dbReference>
<evidence type="ECO:0000259" key="3">
    <source>
        <dbReference type="PROSITE" id="PS50222"/>
    </source>
</evidence>
<gene>
    <name evidence="4" type="ORF">ETAA8_43540</name>
</gene>
<name>A0A517YG87_9BACT</name>
<dbReference type="SMART" id="SM00054">
    <property type="entry name" value="EFh"/>
    <property type="match status" value="2"/>
</dbReference>